<dbReference type="PANTHER" id="PTHR43747">
    <property type="entry name" value="FAD-BINDING PROTEIN"/>
    <property type="match status" value="1"/>
</dbReference>
<dbReference type="InterPro" id="IPR006905">
    <property type="entry name" value="Flavin_halogenase"/>
</dbReference>
<dbReference type="PRINTS" id="PR00420">
    <property type="entry name" value="RNGMNOXGNASE"/>
</dbReference>
<protein>
    <submittedName>
        <fullName evidence="5">Tryptophan 7-halogenase</fullName>
    </submittedName>
</protein>
<proteinExistence type="inferred from homology"/>
<comment type="similarity">
    <text evidence="3">Belongs to the flavin-dependent halogenase family. Bacterial tryptophan halogenase subfamily.</text>
</comment>
<gene>
    <name evidence="5" type="ORF">QIT00_13545</name>
</gene>
<dbReference type="InterPro" id="IPR050816">
    <property type="entry name" value="Flavin-dep_Halogenase_NPB"/>
</dbReference>
<evidence type="ECO:0000256" key="3">
    <source>
        <dbReference type="ARBA" id="ARBA00038396"/>
    </source>
</evidence>
<dbReference type="EMBL" id="JASCIS010000011">
    <property type="protein sequence ID" value="MDI3419571.1"/>
    <property type="molecule type" value="Genomic_DNA"/>
</dbReference>
<dbReference type="RefSeq" id="WP_282535482.1">
    <property type="nucleotide sequence ID" value="NZ_JASCIS010000011.1"/>
</dbReference>
<feature type="region of interest" description="Disordered" evidence="4">
    <location>
        <begin position="464"/>
        <end position="506"/>
    </location>
</feature>
<dbReference type="InterPro" id="IPR036188">
    <property type="entry name" value="FAD/NAD-bd_sf"/>
</dbReference>
<evidence type="ECO:0000313" key="6">
    <source>
        <dbReference type="Proteomes" id="UP001237105"/>
    </source>
</evidence>
<comment type="caution">
    <text evidence="5">The sequence shown here is derived from an EMBL/GenBank/DDBJ whole genome shotgun (WGS) entry which is preliminary data.</text>
</comment>
<evidence type="ECO:0000256" key="4">
    <source>
        <dbReference type="SAM" id="MobiDB-lite"/>
    </source>
</evidence>
<dbReference type="PANTHER" id="PTHR43747:SF5">
    <property type="entry name" value="FAD-BINDING DOMAIN-CONTAINING PROTEIN"/>
    <property type="match status" value="1"/>
</dbReference>
<sequence length="506" mass="54516">MAECTDDATVLVVGGGPAGSLAAALLAGAGVDVLLLEKEVFPRYHIGEAVASSCRTVLELAGAAEKVESSGFLSKHGALFRWGSEQDWVADWTEMFGPEVRSWSVDRDDFDHLLLNNAADRGARVVQGAAVKRVVFEGDRPVAAEWAALDAPGQIRTSRFDHLVDASGRAGLLTAQTFKNRTRHEAFRNVAIWGYWDGDTLLPQTPPGGSNIISAPDGWYWVIPLRDGRRSVGFVMHETAFRERRKAGGSLDDLLSELVNESETVRSLVSGDRQIAGARVEQDYSYVSEAFCGPGYFIAGDAACFLDPLLSTGVHLASYSALLAAASIVAVVDGDVEETEATAFYESLYRNAYTRLLAVVARMYDQYQGKSSYFWLAQRLVGTPEAEGQSNVPFVEIVGGLSDLFDARHGRAVDRGATAPAEAAAELVDTGAAGPDDAMDMVDIAPKNLYDTRSNLRLVTSPRLGLRREEQPAESARPGVGMPQPRVDDRLAGAAESGEAFVEQTH</sequence>
<name>A0ABT6SVE1_9ACTN</name>
<dbReference type="Proteomes" id="UP001237105">
    <property type="component" value="Unassembled WGS sequence"/>
</dbReference>
<dbReference type="Gene3D" id="3.30.9.100">
    <property type="match status" value="1"/>
</dbReference>
<accession>A0ABT6SVE1</accession>
<evidence type="ECO:0000256" key="2">
    <source>
        <dbReference type="ARBA" id="ARBA00023033"/>
    </source>
</evidence>
<reference evidence="5 6" key="1">
    <citation type="submission" date="2023-05" db="EMBL/GenBank/DDBJ databases">
        <title>Draft genome sequence of Streptomyces sp. B-S-A12 isolated from a cave soil in Thailand.</title>
        <authorList>
            <person name="Chamroensaksri N."/>
            <person name="Muangham S."/>
        </authorList>
    </citation>
    <scope>NUCLEOTIDE SEQUENCE [LARGE SCALE GENOMIC DNA]</scope>
    <source>
        <strain evidence="5 6">B-S-A12</strain>
    </source>
</reference>
<dbReference type="Gene3D" id="3.50.50.60">
    <property type="entry name" value="FAD/NAD(P)-binding domain"/>
    <property type="match status" value="1"/>
</dbReference>
<organism evidence="5 6">
    <name type="scientific">Streptomyces luteolus</name>
    <dbReference type="NCBI Taxonomy" id="3043615"/>
    <lineage>
        <taxon>Bacteria</taxon>
        <taxon>Bacillati</taxon>
        <taxon>Actinomycetota</taxon>
        <taxon>Actinomycetes</taxon>
        <taxon>Kitasatosporales</taxon>
        <taxon>Streptomycetaceae</taxon>
        <taxon>Streptomyces</taxon>
    </lineage>
</organism>
<evidence type="ECO:0000313" key="5">
    <source>
        <dbReference type="EMBL" id="MDI3419571.1"/>
    </source>
</evidence>
<dbReference type="SUPFAM" id="SSF51905">
    <property type="entry name" value="FAD/NAD(P)-binding domain"/>
    <property type="match status" value="1"/>
</dbReference>
<keyword evidence="2" id="KW-0503">Monooxygenase</keyword>
<dbReference type="Pfam" id="PF04820">
    <property type="entry name" value="Trp_halogenase"/>
    <property type="match status" value="2"/>
</dbReference>
<evidence type="ECO:0000256" key="1">
    <source>
        <dbReference type="ARBA" id="ARBA00023002"/>
    </source>
</evidence>
<keyword evidence="6" id="KW-1185">Reference proteome</keyword>
<keyword evidence="1" id="KW-0560">Oxidoreductase</keyword>